<dbReference type="Pfam" id="PF00158">
    <property type="entry name" value="Sigma54_activat"/>
    <property type="match status" value="1"/>
</dbReference>
<keyword evidence="5" id="KW-0804">Transcription</keyword>
<keyword evidence="2" id="KW-0067">ATP-binding</keyword>
<dbReference type="InterPro" id="IPR002078">
    <property type="entry name" value="Sigma_54_int"/>
</dbReference>
<evidence type="ECO:0000256" key="6">
    <source>
        <dbReference type="SAM" id="MobiDB-lite"/>
    </source>
</evidence>
<feature type="domain" description="Sigma-54 factor interaction" evidence="7">
    <location>
        <begin position="155"/>
        <end position="384"/>
    </location>
</feature>
<dbReference type="InterPro" id="IPR025944">
    <property type="entry name" value="Sigma_54_int_dom_CS"/>
</dbReference>
<dbReference type="SUPFAM" id="SSF52540">
    <property type="entry name" value="P-loop containing nucleoside triphosphate hydrolases"/>
    <property type="match status" value="1"/>
</dbReference>
<evidence type="ECO:0000313" key="9">
    <source>
        <dbReference type="Proteomes" id="UP001597059"/>
    </source>
</evidence>
<dbReference type="PANTHER" id="PTHR32071">
    <property type="entry name" value="TRANSCRIPTIONAL REGULATORY PROTEIN"/>
    <property type="match status" value="1"/>
</dbReference>
<evidence type="ECO:0000256" key="4">
    <source>
        <dbReference type="ARBA" id="ARBA00023125"/>
    </source>
</evidence>
<dbReference type="SUPFAM" id="SSF52172">
    <property type="entry name" value="CheY-like"/>
    <property type="match status" value="1"/>
</dbReference>
<evidence type="ECO:0000313" key="8">
    <source>
        <dbReference type="EMBL" id="MFD1384495.1"/>
    </source>
</evidence>
<proteinExistence type="predicted"/>
<accession>A0ABW4B575</accession>
<evidence type="ECO:0000256" key="2">
    <source>
        <dbReference type="ARBA" id="ARBA00022840"/>
    </source>
</evidence>
<comment type="caution">
    <text evidence="8">The sequence shown here is derived from an EMBL/GenBank/DDBJ whole genome shotgun (WGS) entry which is preliminary data.</text>
</comment>
<dbReference type="Gene3D" id="3.40.50.2300">
    <property type="match status" value="1"/>
</dbReference>
<dbReference type="PROSITE" id="PS00688">
    <property type="entry name" value="SIGMA54_INTERACT_3"/>
    <property type="match status" value="1"/>
</dbReference>
<feature type="region of interest" description="Disordered" evidence="6">
    <location>
        <begin position="402"/>
        <end position="423"/>
    </location>
</feature>
<dbReference type="SMART" id="SM00382">
    <property type="entry name" value="AAA"/>
    <property type="match status" value="1"/>
</dbReference>
<dbReference type="EMBL" id="JBHTMN010000014">
    <property type="protein sequence ID" value="MFD1384495.1"/>
    <property type="molecule type" value="Genomic_DNA"/>
</dbReference>
<dbReference type="PANTHER" id="PTHR32071:SF117">
    <property type="entry name" value="PTS-DEPENDENT DIHYDROXYACETONE KINASE OPERON REGULATORY PROTEIN-RELATED"/>
    <property type="match status" value="1"/>
</dbReference>
<organism evidence="8 9">
    <name type="scientific">Rhodanobacter aciditrophus</name>
    <dbReference type="NCBI Taxonomy" id="1623218"/>
    <lineage>
        <taxon>Bacteria</taxon>
        <taxon>Pseudomonadati</taxon>
        <taxon>Pseudomonadota</taxon>
        <taxon>Gammaproteobacteria</taxon>
        <taxon>Lysobacterales</taxon>
        <taxon>Rhodanobacteraceae</taxon>
        <taxon>Rhodanobacter</taxon>
    </lineage>
</organism>
<evidence type="ECO:0000259" key="7">
    <source>
        <dbReference type="PROSITE" id="PS50045"/>
    </source>
</evidence>
<dbReference type="Gene3D" id="3.40.50.300">
    <property type="entry name" value="P-loop containing nucleotide triphosphate hydrolases"/>
    <property type="match status" value="1"/>
</dbReference>
<dbReference type="PROSITE" id="PS50045">
    <property type="entry name" value="SIGMA54_INTERACT_4"/>
    <property type="match status" value="1"/>
</dbReference>
<keyword evidence="1" id="KW-0547">Nucleotide-binding</keyword>
<dbReference type="InterPro" id="IPR027417">
    <property type="entry name" value="P-loop_NTPase"/>
</dbReference>
<dbReference type="PROSITE" id="PS00675">
    <property type="entry name" value="SIGMA54_INTERACT_1"/>
    <property type="match status" value="1"/>
</dbReference>
<dbReference type="Proteomes" id="UP001597059">
    <property type="component" value="Unassembled WGS sequence"/>
</dbReference>
<sequence length="478" mass="53156">MYHVMLICADNSPLKEVDRWLSRNGFHVNVSLSLEQANKHYELTDFEILLIDAEQANDEALSKIHDLPYIIFDQRPSLNAAIEYMAKGANYFIPLPTDPDTVLAQVIEVLEKQQTRSSDVTSAPEIESTTANISLFSQPEKLDNHPALGSPESGIIGDSPAMHILFDELKKVARTDATVLIHGESGTGKELVAKSIHGLSKRKAEALISVNCAAIPENLIESELFGHEKGAFTGAVSARDGLIVAADHGTLFLDEIGELPLEAQARLLRVLQEGEIRRVGAVTSTKVNIRLVTATHRNLLQMVKNGMFREDLYYRLYVMELSVPPLRARGDDISAIAKILLEKACTKHDKPLPQYTKTFEKAILSHPWPGNVRELENAIERAVILSPDGKLEAHNLKLKTKESLPETQTGTITAPTKSSNSVPEFNIEGTTLDDYFKHFVKTHQHKMTETQLAQSLGISRKSLWERRQKLGVPRKVTE</sequence>
<feature type="compositionally biased region" description="Polar residues" evidence="6">
    <location>
        <begin position="405"/>
        <end position="423"/>
    </location>
</feature>
<keyword evidence="4" id="KW-0238">DNA-binding</keyword>
<dbReference type="InterPro" id="IPR058031">
    <property type="entry name" value="AAA_lid_NorR"/>
</dbReference>
<dbReference type="Pfam" id="PF25601">
    <property type="entry name" value="AAA_lid_14"/>
    <property type="match status" value="1"/>
</dbReference>
<dbReference type="RefSeq" id="WP_377368756.1">
    <property type="nucleotide sequence ID" value="NZ_JBHTMN010000014.1"/>
</dbReference>
<protein>
    <submittedName>
        <fullName evidence="8">Sigma-54 dependent transcriptional regulator</fullName>
    </submittedName>
</protein>
<dbReference type="InterPro" id="IPR011006">
    <property type="entry name" value="CheY-like_superfamily"/>
</dbReference>
<evidence type="ECO:0000256" key="3">
    <source>
        <dbReference type="ARBA" id="ARBA00023015"/>
    </source>
</evidence>
<gene>
    <name evidence="8" type="ORF">ACFQ45_14040</name>
</gene>
<dbReference type="InterPro" id="IPR025662">
    <property type="entry name" value="Sigma_54_int_dom_ATP-bd_1"/>
</dbReference>
<dbReference type="CDD" id="cd00009">
    <property type="entry name" value="AAA"/>
    <property type="match status" value="1"/>
</dbReference>
<keyword evidence="9" id="KW-1185">Reference proteome</keyword>
<reference evidence="9" key="1">
    <citation type="journal article" date="2019" name="Int. J. Syst. Evol. Microbiol.">
        <title>The Global Catalogue of Microorganisms (GCM) 10K type strain sequencing project: providing services to taxonomists for standard genome sequencing and annotation.</title>
        <authorList>
            <consortium name="The Broad Institute Genomics Platform"/>
            <consortium name="The Broad Institute Genome Sequencing Center for Infectious Disease"/>
            <person name="Wu L."/>
            <person name="Ma J."/>
        </authorList>
    </citation>
    <scope>NUCLEOTIDE SEQUENCE [LARGE SCALE GENOMIC DNA]</scope>
    <source>
        <strain evidence="9">JCM 30774</strain>
    </source>
</reference>
<name>A0ABW4B575_9GAMM</name>
<dbReference type="InterPro" id="IPR003593">
    <property type="entry name" value="AAA+_ATPase"/>
</dbReference>
<dbReference type="Gene3D" id="1.10.8.60">
    <property type="match status" value="1"/>
</dbReference>
<evidence type="ECO:0000256" key="1">
    <source>
        <dbReference type="ARBA" id="ARBA00022741"/>
    </source>
</evidence>
<keyword evidence="3" id="KW-0805">Transcription regulation</keyword>
<evidence type="ECO:0000256" key="5">
    <source>
        <dbReference type="ARBA" id="ARBA00023163"/>
    </source>
</evidence>